<sequence length="33" mass="3972">MEVFATQIADHLKLINHRSFLLVFGKRTHCCWR</sequence>
<organism evidence="1 2">
    <name type="scientific">Nelumbo nucifera</name>
    <name type="common">Sacred lotus</name>
    <dbReference type="NCBI Taxonomy" id="4432"/>
    <lineage>
        <taxon>Eukaryota</taxon>
        <taxon>Viridiplantae</taxon>
        <taxon>Streptophyta</taxon>
        <taxon>Embryophyta</taxon>
        <taxon>Tracheophyta</taxon>
        <taxon>Spermatophyta</taxon>
        <taxon>Magnoliopsida</taxon>
        <taxon>Proteales</taxon>
        <taxon>Nelumbonaceae</taxon>
        <taxon>Nelumbo</taxon>
    </lineage>
</organism>
<comment type="caution">
    <text evidence="1">The sequence shown here is derived from an EMBL/GenBank/DDBJ whole genome shotgun (WGS) entry which is preliminary data.</text>
</comment>
<evidence type="ECO:0000313" key="1">
    <source>
        <dbReference type="EMBL" id="DAD41472.1"/>
    </source>
</evidence>
<reference evidence="1 2" key="1">
    <citation type="journal article" date="2020" name="Mol. Biol. Evol.">
        <title>Distinct Expression and Methylation Patterns for Genes with Different Fates following a Single Whole-Genome Duplication in Flowering Plants.</title>
        <authorList>
            <person name="Shi T."/>
            <person name="Rahmani R.S."/>
            <person name="Gugger P.F."/>
            <person name="Wang M."/>
            <person name="Li H."/>
            <person name="Zhang Y."/>
            <person name="Li Z."/>
            <person name="Wang Q."/>
            <person name="Van de Peer Y."/>
            <person name="Marchal K."/>
            <person name="Chen J."/>
        </authorList>
    </citation>
    <scope>NUCLEOTIDE SEQUENCE [LARGE SCALE GENOMIC DNA]</scope>
    <source>
        <tissue evidence="1">Leaf</tissue>
    </source>
</reference>
<dbReference type="AlphaFoldDB" id="A0A822Z8U6"/>
<evidence type="ECO:0000313" key="2">
    <source>
        <dbReference type="Proteomes" id="UP000607653"/>
    </source>
</evidence>
<protein>
    <submittedName>
        <fullName evidence="1">Uncharacterized protein</fullName>
    </submittedName>
</protein>
<proteinExistence type="predicted"/>
<dbReference type="EMBL" id="DUZY01000005">
    <property type="protein sequence ID" value="DAD41472.1"/>
    <property type="molecule type" value="Genomic_DNA"/>
</dbReference>
<keyword evidence="2" id="KW-1185">Reference proteome</keyword>
<gene>
    <name evidence="1" type="ORF">HUJ06_015795</name>
</gene>
<accession>A0A822Z8U6</accession>
<dbReference type="Proteomes" id="UP000607653">
    <property type="component" value="Unassembled WGS sequence"/>
</dbReference>
<name>A0A822Z8U6_NELNU</name>